<evidence type="ECO:0000313" key="2">
    <source>
        <dbReference type="EMBL" id="KNC73918.1"/>
    </source>
</evidence>
<dbReference type="Gene3D" id="1.10.1380.10">
    <property type="entry name" value="Neutral endopeptidase , domain2"/>
    <property type="match status" value="1"/>
</dbReference>
<proteinExistence type="predicted"/>
<evidence type="ECO:0000313" key="3">
    <source>
        <dbReference type="Proteomes" id="UP000054560"/>
    </source>
</evidence>
<dbReference type="GeneID" id="25914027"/>
<dbReference type="Proteomes" id="UP000054560">
    <property type="component" value="Unassembled WGS sequence"/>
</dbReference>
<dbReference type="EMBL" id="KQ244985">
    <property type="protein sequence ID" value="KNC73918.1"/>
    <property type="molecule type" value="Genomic_DNA"/>
</dbReference>
<name>A0A0L0FCW2_9EUKA</name>
<dbReference type="Pfam" id="PF05649">
    <property type="entry name" value="Peptidase_M13_N"/>
    <property type="match status" value="1"/>
</dbReference>
<dbReference type="GO" id="GO:0006508">
    <property type="term" value="P:proteolysis"/>
    <property type="evidence" value="ECO:0007669"/>
    <property type="project" value="InterPro"/>
</dbReference>
<dbReference type="AlphaFoldDB" id="A0A0L0FCW2"/>
<organism evidence="2 3">
    <name type="scientific">Sphaeroforma arctica JP610</name>
    <dbReference type="NCBI Taxonomy" id="667725"/>
    <lineage>
        <taxon>Eukaryota</taxon>
        <taxon>Ichthyosporea</taxon>
        <taxon>Ichthyophonida</taxon>
        <taxon>Sphaeroforma</taxon>
    </lineage>
</organism>
<sequence length="50" mass="5760">SLEFSVSAVTDDTVAAWKDYVRWHVIKGFSKYLSADFVEAHFQFFGKELS</sequence>
<feature type="non-terminal residue" evidence="2">
    <location>
        <position position="1"/>
    </location>
</feature>
<dbReference type="InterPro" id="IPR008753">
    <property type="entry name" value="Peptidase_M13_N"/>
</dbReference>
<keyword evidence="3" id="KW-1185">Reference proteome</keyword>
<protein>
    <recommendedName>
        <fullName evidence="1">Peptidase M13 N-terminal domain-containing protein</fullName>
    </recommendedName>
</protein>
<dbReference type="InterPro" id="IPR042089">
    <property type="entry name" value="Peptidase_M13_dom_2"/>
</dbReference>
<evidence type="ECO:0000259" key="1">
    <source>
        <dbReference type="Pfam" id="PF05649"/>
    </source>
</evidence>
<feature type="domain" description="Peptidase M13 N-terminal" evidence="1">
    <location>
        <begin position="9"/>
        <end position="49"/>
    </location>
</feature>
<accession>A0A0L0FCW2</accession>
<gene>
    <name evidence="2" type="ORF">SARC_13523</name>
</gene>
<dbReference type="RefSeq" id="XP_014147820.1">
    <property type="nucleotide sequence ID" value="XM_014292345.1"/>
</dbReference>
<feature type="non-terminal residue" evidence="2">
    <location>
        <position position="50"/>
    </location>
</feature>
<reference evidence="2 3" key="1">
    <citation type="submission" date="2011-02" db="EMBL/GenBank/DDBJ databases">
        <title>The Genome Sequence of Sphaeroforma arctica JP610.</title>
        <authorList>
            <consortium name="The Broad Institute Genome Sequencing Platform"/>
            <person name="Russ C."/>
            <person name="Cuomo C."/>
            <person name="Young S.K."/>
            <person name="Zeng Q."/>
            <person name="Gargeya S."/>
            <person name="Alvarado L."/>
            <person name="Berlin A."/>
            <person name="Chapman S.B."/>
            <person name="Chen Z."/>
            <person name="Freedman E."/>
            <person name="Gellesch M."/>
            <person name="Goldberg J."/>
            <person name="Griggs A."/>
            <person name="Gujja S."/>
            <person name="Heilman E."/>
            <person name="Heiman D."/>
            <person name="Howarth C."/>
            <person name="Mehta T."/>
            <person name="Neiman D."/>
            <person name="Pearson M."/>
            <person name="Roberts A."/>
            <person name="Saif S."/>
            <person name="Shea T."/>
            <person name="Shenoy N."/>
            <person name="Sisk P."/>
            <person name="Stolte C."/>
            <person name="Sykes S."/>
            <person name="White J."/>
            <person name="Yandava C."/>
            <person name="Burger G."/>
            <person name="Gray M.W."/>
            <person name="Holland P.W.H."/>
            <person name="King N."/>
            <person name="Lang F.B.F."/>
            <person name="Roger A.J."/>
            <person name="Ruiz-Trillo I."/>
            <person name="Haas B."/>
            <person name="Nusbaum C."/>
            <person name="Birren B."/>
        </authorList>
    </citation>
    <scope>NUCLEOTIDE SEQUENCE [LARGE SCALE GENOMIC DNA]</scope>
    <source>
        <strain evidence="2 3">JP610</strain>
    </source>
</reference>